<organism evidence="4 5">
    <name type="scientific">Actinacidiphila acididurans</name>
    <dbReference type="NCBI Taxonomy" id="2784346"/>
    <lineage>
        <taxon>Bacteria</taxon>
        <taxon>Bacillati</taxon>
        <taxon>Actinomycetota</taxon>
        <taxon>Actinomycetes</taxon>
        <taxon>Kitasatosporales</taxon>
        <taxon>Streptomycetaceae</taxon>
        <taxon>Actinacidiphila</taxon>
    </lineage>
</organism>
<name>A0ABS2TT21_9ACTN</name>
<evidence type="ECO:0000313" key="4">
    <source>
        <dbReference type="EMBL" id="MBM9506484.1"/>
    </source>
</evidence>
<dbReference type="InterPro" id="IPR000120">
    <property type="entry name" value="Amidase"/>
</dbReference>
<dbReference type="EMBL" id="JADKYB010000009">
    <property type="protein sequence ID" value="MBM9506484.1"/>
    <property type="molecule type" value="Genomic_DNA"/>
</dbReference>
<evidence type="ECO:0000256" key="2">
    <source>
        <dbReference type="SAM" id="Coils"/>
    </source>
</evidence>
<comment type="similarity">
    <text evidence="1">Belongs to the amidase family.</text>
</comment>
<dbReference type="RefSeq" id="WP_205358356.1">
    <property type="nucleotide sequence ID" value="NZ_JADKYB010000009.1"/>
</dbReference>
<evidence type="ECO:0000259" key="3">
    <source>
        <dbReference type="Pfam" id="PF01425"/>
    </source>
</evidence>
<dbReference type="Pfam" id="PF01425">
    <property type="entry name" value="Amidase"/>
    <property type="match status" value="1"/>
</dbReference>
<keyword evidence="5" id="KW-1185">Reference proteome</keyword>
<dbReference type="InterPro" id="IPR036928">
    <property type="entry name" value="AS_sf"/>
</dbReference>
<dbReference type="Gene3D" id="3.90.1300.10">
    <property type="entry name" value="Amidase signature (AS) domain"/>
    <property type="match status" value="1"/>
</dbReference>
<evidence type="ECO:0000313" key="5">
    <source>
        <dbReference type="Proteomes" id="UP000749040"/>
    </source>
</evidence>
<evidence type="ECO:0000256" key="1">
    <source>
        <dbReference type="ARBA" id="ARBA00009199"/>
    </source>
</evidence>
<keyword evidence="2" id="KW-0175">Coiled coil</keyword>
<proteinExistence type="inferred from homology"/>
<dbReference type="PANTHER" id="PTHR11895:SF7">
    <property type="entry name" value="GLUTAMYL-TRNA(GLN) AMIDOTRANSFERASE SUBUNIT A, MITOCHONDRIAL"/>
    <property type="match status" value="1"/>
</dbReference>
<dbReference type="SUPFAM" id="SSF75304">
    <property type="entry name" value="Amidase signature (AS) enzymes"/>
    <property type="match status" value="1"/>
</dbReference>
<dbReference type="PANTHER" id="PTHR11895">
    <property type="entry name" value="TRANSAMIDASE"/>
    <property type="match status" value="1"/>
</dbReference>
<accession>A0ABS2TT21</accession>
<dbReference type="InterPro" id="IPR023631">
    <property type="entry name" value="Amidase_dom"/>
</dbReference>
<dbReference type="Proteomes" id="UP000749040">
    <property type="component" value="Unassembled WGS sequence"/>
</dbReference>
<feature type="coiled-coil region" evidence="2">
    <location>
        <begin position="340"/>
        <end position="367"/>
    </location>
</feature>
<feature type="domain" description="Amidase" evidence="3">
    <location>
        <begin position="26"/>
        <end position="438"/>
    </location>
</feature>
<sequence>MGDEPGGGIAATRRRLIEGELSVAEHVQATLTAIGEQDRLGAFVAVAGEEALAAAEKADARIRELGADAWRDMPLLGVTVSVKDLLQTQDLPTRRGSLARNDRARADAPAVARLRAAGAIVVGKTTTSEYGWSASTLSRVTPPTRNPYDPALSAGGSTGGGAAAVATGLCQASLGTDGAGSIRIPAAFCGVVGYKPSYGRLPYAPNSVDRLAHQGPLTATVADAALIAQAAAGPHPADPDSALGSLDRPRDGRTLRVGWIDFEGTAPQIARLAGRARQALAAAGHRVEDTAITCAGLYPALVDILAAAEAAGTPPQAEQWCDPGRLEIVRYGRTLSGADVMRAEEVRQQLRAELRALMDRYDLLAMATVPIEPFAADAIGPHWAADPRDLLWLSWAPAAYPFNMSGQPAVSVPAGLTRAGLPAGVQLVGPVGEDDLVLAAAHRLQADLGPLPPPPPAPALHTVTAAAATVPVLPGERTP</sequence>
<gene>
    <name evidence="4" type="ORF">ITX44_18375</name>
</gene>
<protein>
    <submittedName>
        <fullName evidence="4">Amidase</fullName>
    </submittedName>
</protein>
<comment type="caution">
    <text evidence="4">The sequence shown here is derived from an EMBL/GenBank/DDBJ whole genome shotgun (WGS) entry which is preliminary data.</text>
</comment>
<reference evidence="4 5" key="1">
    <citation type="submission" date="2021-01" db="EMBL/GenBank/DDBJ databases">
        <title>Streptomyces acididurans sp. nov., isolated from a peat swamp forest soil.</title>
        <authorList>
            <person name="Chantavorakit T."/>
            <person name="Duangmal K."/>
        </authorList>
    </citation>
    <scope>NUCLEOTIDE SEQUENCE [LARGE SCALE GENOMIC DNA]</scope>
    <source>
        <strain evidence="4 5">KK5PA1</strain>
    </source>
</reference>